<feature type="region of interest" description="Disordered" evidence="1">
    <location>
        <begin position="173"/>
        <end position="192"/>
    </location>
</feature>
<evidence type="ECO:0000313" key="2">
    <source>
        <dbReference type="EMBL" id="RAL15523.1"/>
    </source>
</evidence>
<dbReference type="InterPro" id="IPR013744">
    <property type="entry name" value="SidJ"/>
</dbReference>
<dbReference type="SUPFAM" id="SSF53474">
    <property type="entry name" value="alpha/beta-Hydrolases"/>
    <property type="match status" value="1"/>
</dbReference>
<dbReference type="OrthoDB" id="10034502at2759"/>
<evidence type="ECO:0000313" key="3">
    <source>
        <dbReference type="Proteomes" id="UP000248961"/>
    </source>
</evidence>
<dbReference type="InterPro" id="IPR029058">
    <property type="entry name" value="AB_hydrolase_fold"/>
</dbReference>
<organism evidence="2 3">
    <name type="scientific">Aspergillus homomorphus (strain CBS 101889)</name>
    <dbReference type="NCBI Taxonomy" id="1450537"/>
    <lineage>
        <taxon>Eukaryota</taxon>
        <taxon>Fungi</taxon>
        <taxon>Dikarya</taxon>
        <taxon>Ascomycota</taxon>
        <taxon>Pezizomycotina</taxon>
        <taxon>Eurotiomycetes</taxon>
        <taxon>Eurotiomycetidae</taxon>
        <taxon>Eurotiales</taxon>
        <taxon>Aspergillaceae</taxon>
        <taxon>Aspergillus</taxon>
        <taxon>Aspergillus subgen. Circumdati</taxon>
    </lineage>
</organism>
<dbReference type="Pfam" id="PF08538">
    <property type="entry name" value="DUF1749"/>
    <property type="match status" value="1"/>
</dbReference>
<dbReference type="EMBL" id="KZ824271">
    <property type="protein sequence ID" value="RAL15523.1"/>
    <property type="molecule type" value="Genomic_DNA"/>
</dbReference>
<reference evidence="2 3" key="1">
    <citation type="submission" date="2018-02" db="EMBL/GenBank/DDBJ databases">
        <title>The genomes of Aspergillus section Nigri reveals drivers in fungal speciation.</title>
        <authorList>
            <consortium name="DOE Joint Genome Institute"/>
            <person name="Vesth T.C."/>
            <person name="Nybo J."/>
            <person name="Theobald S."/>
            <person name="Brandl J."/>
            <person name="Frisvad J.C."/>
            <person name="Nielsen K.F."/>
            <person name="Lyhne E.K."/>
            <person name="Kogle M.E."/>
            <person name="Kuo A."/>
            <person name="Riley R."/>
            <person name="Clum A."/>
            <person name="Nolan M."/>
            <person name="Lipzen A."/>
            <person name="Salamov A."/>
            <person name="Henrissat B."/>
            <person name="Wiebenga A."/>
            <person name="De vries R.P."/>
            <person name="Grigoriev I.V."/>
            <person name="Mortensen U.H."/>
            <person name="Andersen M.R."/>
            <person name="Baker S.E."/>
        </authorList>
    </citation>
    <scope>NUCLEOTIDE SEQUENCE [LARGE SCALE GENOMIC DNA]</scope>
    <source>
        <strain evidence="2 3">CBS 101889</strain>
    </source>
</reference>
<dbReference type="Proteomes" id="UP000248961">
    <property type="component" value="Unassembled WGS sequence"/>
</dbReference>
<dbReference type="AlphaFoldDB" id="A0A395I8E4"/>
<sequence length="357" mass="38303">MSPTPHPSPPGILHEYAPHLVAFEFTTTATNEPKPNTLIFIGGLTDGLHTVPYVRTLAHALSTTKSKWSVFNLLLSSSYSGFGTHGLDTDVAEMAKCIDFIRTRLPHKAAGKVVIMGHSTGSQDVLHYLYSSSKGDGSGEGGLGNGHRPAVDGAIMQAPVSDREALLVKIQEVGEESQGGEGKEEGRGNASKATEVRGAYDQLVHMARSGPRNFLLPMDLLAAVGLPENTPITAERFLSLASPDSPQRPSADDLFSSDLDDECLRGTFGRVAEQGRLKAGARLMVLFSGADEYLAPWVDVQRLMGRWKAAVNAGGKEIWDEEGSAAIEGASHNVSDIGQDELLRRVSGFLERVEKQT</sequence>
<dbReference type="GeneID" id="37201020"/>
<evidence type="ECO:0000256" key="1">
    <source>
        <dbReference type="SAM" id="MobiDB-lite"/>
    </source>
</evidence>
<name>A0A395I8E4_ASPHC</name>
<proteinExistence type="predicted"/>
<keyword evidence="3" id="KW-1185">Reference proteome</keyword>
<accession>A0A395I8E4</accession>
<gene>
    <name evidence="2" type="ORF">BO97DRAFT_421639</name>
</gene>
<dbReference type="Gene3D" id="3.40.50.1820">
    <property type="entry name" value="alpha/beta hydrolase"/>
    <property type="match status" value="1"/>
</dbReference>
<dbReference type="PANTHER" id="PTHR31591:SF5">
    <property type="entry name" value="DOLICHOL-PHOSPHATE MANNOSYLTRANSFERASE"/>
    <property type="match status" value="1"/>
</dbReference>
<dbReference type="PANTHER" id="PTHR31591">
    <property type="entry name" value="UPF0613 PROTEIN PB24D3.06C"/>
    <property type="match status" value="1"/>
</dbReference>
<protein>
    <submittedName>
        <fullName evidence="2">DUF1749-domain-containing protein</fullName>
    </submittedName>
</protein>
<dbReference type="VEuPathDB" id="FungiDB:BO97DRAFT_421639"/>
<dbReference type="RefSeq" id="XP_025554677.1">
    <property type="nucleotide sequence ID" value="XM_025696731.1"/>
</dbReference>